<gene>
    <name evidence="1" type="ORF">JZL65_04110</name>
</gene>
<organism evidence="1 2">
    <name type="scientific">Ferrovum myxofaciens</name>
    <dbReference type="NCBI Taxonomy" id="416213"/>
    <lineage>
        <taxon>Bacteria</taxon>
        <taxon>Pseudomonadati</taxon>
        <taxon>Pseudomonadota</taxon>
        <taxon>Betaproteobacteria</taxon>
        <taxon>Ferrovales</taxon>
        <taxon>Ferrovaceae</taxon>
        <taxon>Ferrovum</taxon>
    </lineage>
</organism>
<dbReference type="RefSeq" id="WP_273145685.1">
    <property type="nucleotide sequence ID" value="NZ_CP053675.1"/>
</dbReference>
<dbReference type="EMBL" id="CP071137">
    <property type="protein sequence ID" value="QWY78266.1"/>
    <property type="molecule type" value="Genomic_DNA"/>
</dbReference>
<dbReference type="AlphaFoldDB" id="A0A9E6MZS1"/>
<accession>A0A9E6MZS1</accession>
<evidence type="ECO:0000313" key="1">
    <source>
        <dbReference type="EMBL" id="QWY78266.1"/>
    </source>
</evidence>
<name>A0A9E6MZS1_9PROT</name>
<evidence type="ECO:0000313" key="2">
    <source>
        <dbReference type="Proteomes" id="UP000683551"/>
    </source>
</evidence>
<protein>
    <submittedName>
        <fullName evidence="1">Uncharacterized protein</fullName>
    </submittedName>
</protein>
<dbReference type="Proteomes" id="UP000683551">
    <property type="component" value="Chromosome"/>
</dbReference>
<proteinExistence type="predicted"/>
<reference evidence="1" key="1">
    <citation type="submission" date="2021-02" db="EMBL/GenBank/DDBJ databases">
        <title>Comparative genomics of Ferrovum myxofaciens strains, predominant extremophile bacteria forming large biofilm stalactites in acid mine ecosystems.</title>
        <authorList>
            <person name="Burkartova K."/>
            <person name="Ridl J."/>
            <person name="Pajer P."/>
            <person name="Falteisek L."/>
        </authorList>
    </citation>
    <scope>NUCLEOTIDE SEQUENCE</scope>
    <source>
        <strain evidence="1">MI1III</strain>
    </source>
</reference>
<sequence>MSNLTQEQIDYYLSVIKPTRAQLMDIPDHILIWFDSELKAPLYCPPGEYLQWLCWHLDLSHELSLSRTGAFFNDTIICKLFAFLVIKKTAHLLTIEQLLKGLQSPTQITGHRPWRVTEWLNELETDTIFNQEYIEQTKSYAEKHQENDPAWGMGEEE</sequence>